<dbReference type="AlphaFoldDB" id="A0A251VGK1"/>
<organism evidence="1 2">
    <name type="scientific">Helianthus annuus</name>
    <name type="common">Common sunflower</name>
    <dbReference type="NCBI Taxonomy" id="4232"/>
    <lineage>
        <taxon>Eukaryota</taxon>
        <taxon>Viridiplantae</taxon>
        <taxon>Streptophyta</taxon>
        <taxon>Embryophyta</taxon>
        <taxon>Tracheophyta</taxon>
        <taxon>Spermatophyta</taxon>
        <taxon>Magnoliopsida</taxon>
        <taxon>eudicotyledons</taxon>
        <taxon>Gunneridae</taxon>
        <taxon>Pentapetalae</taxon>
        <taxon>asterids</taxon>
        <taxon>campanulids</taxon>
        <taxon>Asterales</taxon>
        <taxon>Asteraceae</taxon>
        <taxon>Asteroideae</taxon>
        <taxon>Heliantheae alliance</taxon>
        <taxon>Heliantheae</taxon>
        <taxon>Helianthus</taxon>
    </lineage>
</organism>
<protein>
    <submittedName>
        <fullName evidence="1">Uncharacterized protein</fullName>
    </submittedName>
</protein>
<name>A0A251VGK1_HELAN</name>
<proteinExistence type="predicted"/>
<evidence type="ECO:0000313" key="1">
    <source>
        <dbReference type="EMBL" id="OTG33821.1"/>
    </source>
</evidence>
<dbReference type="InParanoid" id="A0A251VGK1"/>
<keyword evidence="2" id="KW-1185">Reference proteome</keyword>
<gene>
    <name evidence="1" type="ORF">HannXRQ_Chr02g0038901</name>
</gene>
<dbReference type="Proteomes" id="UP000215914">
    <property type="component" value="Chromosome 2"/>
</dbReference>
<evidence type="ECO:0000313" key="2">
    <source>
        <dbReference type="Proteomes" id="UP000215914"/>
    </source>
</evidence>
<reference evidence="2" key="1">
    <citation type="journal article" date="2017" name="Nature">
        <title>The sunflower genome provides insights into oil metabolism, flowering and Asterid evolution.</title>
        <authorList>
            <person name="Badouin H."/>
            <person name="Gouzy J."/>
            <person name="Grassa C.J."/>
            <person name="Murat F."/>
            <person name="Staton S.E."/>
            <person name="Cottret L."/>
            <person name="Lelandais-Briere C."/>
            <person name="Owens G.L."/>
            <person name="Carrere S."/>
            <person name="Mayjonade B."/>
            <person name="Legrand L."/>
            <person name="Gill N."/>
            <person name="Kane N.C."/>
            <person name="Bowers J.E."/>
            <person name="Hubner S."/>
            <person name="Bellec A."/>
            <person name="Berard A."/>
            <person name="Berges H."/>
            <person name="Blanchet N."/>
            <person name="Boniface M.C."/>
            <person name="Brunel D."/>
            <person name="Catrice O."/>
            <person name="Chaidir N."/>
            <person name="Claudel C."/>
            <person name="Donnadieu C."/>
            <person name="Faraut T."/>
            <person name="Fievet G."/>
            <person name="Helmstetter N."/>
            <person name="King M."/>
            <person name="Knapp S.J."/>
            <person name="Lai Z."/>
            <person name="Le Paslier M.C."/>
            <person name="Lippi Y."/>
            <person name="Lorenzon L."/>
            <person name="Mandel J.R."/>
            <person name="Marage G."/>
            <person name="Marchand G."/>
            <person name="Marquand E."/>
            <person name="Bret-Mestries E."/>
            <person name="Morien E."/>
            <person name="Nambeesan S."/>
            <person name="Nguyen T."/>
            <person name="Pegot-Espagnet P."/>
            <person name="Pouilly N."/>
            <person name="Raftis F."/>
            <person name="Sallet E."/>
            <person name="Schiex T."/>
            <person name="Thomas J."/>
            <person name="Vandecasteele C."/>
            <person name="Vares D."/>
            <person name="Vear F."/>
            <person name="Vautrin S."/>
            <person name="Crespi M."/>
            <person name="Mangin B."/>
            <person name="Burke J.M."/>
            <person name="Salse J."/>
            <person name="Munos S."/>
            <person name="Vincourt P."/>
            <person name="Rieseberg L.H."/>
            <person name="Langlade N.B."/>
        </authorList>
    </citation>
    <scope>NUCLEOTIDE SEQUENCE [LARGE SCALE GENOMIC DNA]</scope>
    <source>
        <strain evidence="2">cv. SF193</strain>
    </source>
</reference>
<dbReference type="EMBL" id="CM007891">
    <property type="protein sequence ID" value="OTG33821.1"/>
    <property type="molecule type" value="Genomic_DNA"/>
</dbReference>
<sequence length="56" mass="6368">MKNPRCTTSKALDFYYALGTQTGCNEGSTRTKWKTDRFQATYDINDINKGAVLIFI</sequence>
<accession>A0A251VGK1</accession>